<gene>
    <name evidence="2" type="ORF">AB5J49_37970</name>
</gene>
<dbReference type="AlphaFoldDB" id="A0AB39Q5Y7"/>
<accession>A0AB39Q5Y7</accession>
<reference evidence="2" key="1">
    <citation type="submission" date="2024-07" db="EMBL/GenBank/DDBJ databases">
        <authorList>
            <person name="Yu S.T."/>
        </authorList>
    </citation>
    <scope>NUCLEOTIDE SEQUENCE</scope>
    <source>
        <strain evidence="2">R28</strain>
    </source>
</reference>
<dbReference type="RefSeq" id="WP_369173386.1">
    <property type="nucleotide sequence ID" value="NZ_CP163439.1"/>
</dbReference>
<evidence type="ECO:0000256" key="1">
    <source>
        <dbReference type="SAM" id="MobiDB-lite"/>
    </source>
</evidence>
<organism evidence="2">
    <name type="scientific">Streptomyces sp. R28</name>
    <dbReference type="NCBI Taxonomy" id="3238628"/>
    <lineage>
        <taxon>Bacteria</taxon>
        <taxon>Bacillati</taxon>
        <taxon>Actinomycetota</taxon>
        <taxon>Actinomycetes</taxon>
        <taxon>Kitasatosporales</taxon>
        <taxon>Streptomycetaceae</taxon>
        <taxon>Streptomyces</taxon>
    </lineage>
</organism>
<sequence>MTLHAIEITLTRAVGTVELKAAQQGSRLPLAACKDHTRLVVLVSAKNEHKAMRKIWQRLDDTLPIDVLCSLFPSSDGQYRMSIPMTEQAWQQIRAQAATAGQSPEDHLREAVAQALARDRSTRRSRLDCQLSTLLSTFTPEEITAAAARRIRPPGCPPDGPYGSREE</sequence>
<feature type="region of interest" description="Disordered" evidence="1">
    <location>
        <begin position="147"/>
        <end position="167"/>
    </location>
</feature>
<name>A0AB39Q5Y7_9ACTN</name>
<dbReference type="EMBL" id="CP163439">
    <property type="protein sequence ID" value="XDQ38685.1"/>
    <property type="molecule type" value="Genomic_DNA"/>
</dbReference>
<protein>
    <submittedName>
        <fullName evidence="2">Uncharacterized protein</fullName>
    </submittedName>
</protein>
<evidence type="ECO:0000313" key="2">
    <source>
        <dbReference type="EMBL" id="XDQ38685.1"/>
    </source>
</evidence>
<proteinExistence type="predicted"/>